<dbReference type="EMBL" id="AGNK02004456">
    <property type="status" value="NOT_ANNOTATED_CDS"/>
    <property type="molecule type" value="Genomic_DNA"/>
</dbReference>
<dbReference type="HOGENOM" id="CLU_2516913_0_0_1"/>
<accession>K3YB87</accession>
<reference evidence="3" key="1">
    <citation type="journal article" date="2012" name="Nat. Biotechnol.">
        <title>Reference genome sequence of the model plant Setaria.</title>
        <authorList>
            <person name="Bennetzen J.L."/>
            <person name="Schmutz J."/>
            <person name="Wang H."/>
            <person name="Percifield R."/>
            <person name="Hawkins J."/>
            <person name="Pontaroli A.C."/>
            <person name="Estep M."/>
            <person name="Feng L."/>
            <person name="Vaughn J.N."/>
            <person name="Grimwood J."/>
            <person name="Jenkins J."/>
            <person name="Barry K."/>
            <person name="Lindquist E."/>
            <person name="Hellsten U."/>
            <person name="Deshpande S."/>
            <person name="Wang X."/>
            <person name="Wu X."/>
            <person name="Mitros T."/>
            <person name="Triplett J."/>
            <person name="Yang X."/>
            <person name="Ye C.Y."/>
            <person name="Mauro-Herrera M."/>
            <person name="Wang L."/>
            <person name="Li P."/>
            <person name="Sharma M."/>
            <person name="Sharma R."/>
            <person name="Ronald P.C."/>
            <person name="Panaud O."/>
            <person name="Kellogg E.A."/>
            <person name="Brutnell T.P."/>
            <person name="Doust A.N."/>
            <person name="Tuskan G.A."/>
            <person name="Rokhsar D."/>
            <person name="Devos K.M."/>
        </authorList>
    </citation>
    <scope>NUCLEOTIDE SEQUENCE [LARGE SCALE GENOMIC DNA]</scope>
    <source>
        <strain evidence="3">cv. Yugu1</strain>
    </source>
</reference>
<organism evidence="2 3">
    <name type="scientific">Setaria italica</name>
    <name type="common">Foxtail millet</name>
    <name type="synonym">Panicum italicum</name>
    <dbReference type="NCBI Taxonomy" id="4555"/>
    <lineage>
        <taxon>Eukaryota</taxon>
        <taxon>Viridiplantae</taxon>
        <taxon>Streptophyta</taxon>
        <taxon>Embryophyta</taxon>
        <taxon>Tracheophyta</taxon>
        <taxon>Spermatophyta</taxon>
        <taxon>Magnoliopsida</taxon>
        <taxon>Liliopsida</taxon>
        <taxon>Poales</taxon>
        <taxon>Poaceae</taxon>
        <taxon>PACMAD clade</taxon>
        <taxon>Panicoideae</taxon>
        <taxon>Panicodae</taxon>
        <taxon>Paniceae</taxon>
        <taxon>Cenchrinae</taxon>
        <taxon>Setaria</taxon>
    </lineage>
</organism>
<keyword evidence="3" id="KW-1185">Reference proteome</keyword>
<dbReference type="InParanoid" id="K3YB87"/>
<keyword evidence="1" id="KW-0732">Signal</keyword>
<dbReference type="EnsemblPlants" id="KQK98324">
    <property type="protein sequence ID" value="KQK98324"/>
    <property type="gene ID" value="SETIT_011481mg"/>
</dbReference>
<reference evidence="2" key="2">
    <citation type="submission" date="2018-08" db="UniProtKB">
        <authorList>
            <consortium name="EnsemblPlants"/>
        </authorList>
    </citation>
    <scope>IDENTIFICATION</scope>
    <source>
        <strain evidence="2">Yugu1</strain>
    </source>
</reference>
<protein>
    <recommendedName>
        <fullName evidence="4">Secreted protein</fullName>
    </recommendedName>
</protein>
<dbReference type="OMA" id="RACCFRP"/>
<evidence type="ECO:0008006" key="4">
    <source>
        <dbReference type="Google" id="ProtNLM"/>
    </source>
</evidence>
<feature type="signal peptide" evidence="1">
    <location>
        <begin position="1"/>
        <end position="24"/>
    </location>
</feature>
<dbReference type="Gramene" id="KQK98324">
    <property type="protein sequence ID" value="KQK98324"/>
    <property type="gene ID" value="SETIT_011481mg"/>
</dbReference>
<sequence>MTYFFTMVYGIAFSLSLSLGTLRACCFRPWKSCLVQSANPGTRFHEPSALCAAWRRLPGPGSEPNKLGFQPIIWGMGDIFDRLNF</sequence>
<name>K3YB87_SETIT</name>
<evidence type="ECO:0000256" key="1">
    <source>
        <dbReference type="SAM" id="SignalP"/>
    </source>
</evidence>
<feature type="chain" id="PRO_5010126578" description="Secreted protein" evidence="1">
    <location>
        <begin position="25"/>
        <end position="85"/>
    </location>
</feature>
<proteinExistence type="predicted"/>
<dbReference type="Proteomes" id="UP000004995">
    <property type="component" value="Unassembled WGS sequence"/>
</dbReference>
<evidence type="ECO:0000313" key="3">
    <source>
        <dbReference type="Proteomes" id="UP000004995"/>
    </source>
</evidence>
<dbReference type="AlphaFoldDB" id="K3YB87"/>
<evidence type="ECO:0000313" key="2">
    <source>
        <dbReference type="EnsemblPlants" id="KQK98324"/>
    </source>
</evidence>